<dbReference type="PANTHER" id="PTHR23502:SF29">
    <property type="entry name" value="TRANSPORTER, PUTATIVE (AFU_ORTHOLOGUE AFUA_6G06680)-RELATED"/>
    <property type="match status" value="1"/>
</dbReference>
<feature type="transmembrane region" description="Helical" evidence="5">
    <location>
        <begin position="71"/>
        <end position="92"/>
    </location>
</feature>
<feature type="transmembrane region" description="Helical" evidence="5">
    <location>
        <begin position="418"/>
        <end position="437"/>
    </location>
</feature>
<feature type="transmembrane region" description="Helical" evidence="5">
    <location>
        <begin position="339"/>
        <end position="366"/>
    </location>
</feature>
<dbReference type="PANTHER" id="PTHR23502">
    <property type="entry name" value="MAJOR FACILITATOR SUPERFAMILY"/>
    <property type="match status" value="1"/>
</dbReference>
<dbReference type="AlphaFoldDB" id="A0A9N9M2J0"/>
<proteinExistence type="predicted"/>
<keyword evidence="2 5" id="KW-0812">Transmembrane</keyword>
<gene>
    <name evidence="7" type="ORF">HYALB_00002928</name>
</gene>
<feature type="transmembrane region" description="Helical" evidence="5">
    <location>
        <begin position="229"/>
        <end position="249"/>
    </location>
</feature>
<dbReference type="InterPro" id="IPR011701">
    <property type="entry name" value="MFS"/>
</dbReference>
<feature type="transmembrane region" description="Helical" evidence="5">
    <location>
        <begin position="198"/>
        <end position="217"/>
    </location>
</feature>
<evidence type="ECO:0000256" key="1">
    <source>
        <dbReference type="ARBA" id="ARBA00004141"/>
    </source>
</evidence>
<dbReference type="EMBL" id="CAJVRM010000695">
    <property type="protein sequence ID" value="CAG8982912.1"/>
    <property type="molecule type" value="Genomic_DNA"/>
</dbReference>
<dbReference type="OrthoDB" id="2585655at2759"/>
<feature type="transmembrane region" description="Helical" evidence="5">
    <location>
        <begin position="168"/>
        <end position="191"/>
    </location>
</feature>
<feature type="transmembrane region" description="Helical" evidence="5">
    <location>
        <begin position="139"/>
        <end position="156"/>
    </location>
</feature>
<feature type="transmembrane region" description="Helical" evidence="5">
    <location>
        <begin position="486"/>
        <end position="505"/>
    </location>
</feature>
<dbReference type="Pfam" id="PF07690">
    <property type="entry name" value="MFS_1"/>
    <property type="match status" value="1"/>
</dbReference>
<reference evidence="7" key="1">
    <citation type="submission" date="2021-07" db="EMBL/GenBank/DDBJ databases">
        <authorList>
            <person name="Durling M."/>
        </authorList>
    </citation>
    <scope>NUCLEOTIDE SEQUENCE</scope>
</reference>
<protein>
    <recommendedName>
        <fullName evidence="6">Major facilitator superfamily (MFS) profile domain-containing protein</fullName>
    </recommendedName>
</protein>
<feature type="transmembrane region" description="Helical" evidence="5">
    <location>
        <begin position="517"/>
        <end position="537"/>
    </location>
</feature>
<feature type="domain" description="Major facilitator superfamily (MFS) profile" evidence="6">
    <location>
        <begin position="71"/>
        <end position="539"/>
    </location>
</feature>
<keyword evidence="3 5" id="KW-1133">Transmembrane helix</keyword>
<name>A0A9N9M2J0_9HELO</name>
<evidence type="ECO:0000256" key="5">
    <source>
        <dbReference type="SAM" id="Phobius"/>
    </source>
</evidence>
<dbReference type="Proteomes" id="UP000701801">
    <property type="component" value="Unassembled WGS sequence"/>
</dbReference>
<dbReference type="PROSITE" id="PS50850">
    <property type="entry name" value="MFS"/>
    <property type="match status" value="1"/>
</dbReference>
<feature type="transmembrane region" description="Helical" evidence="5">
    <location>
        <begin position="449"/>
        <end position="474"/>
    </location>
</feature>
<comment type="subcellular location">
    <subcellularLocation>
        <location evidence="1">Membrane</location>
        <topology evidence="1">Multi-pass membrane protein</topology>
    </subcellularLocation>
</comment>
<evidence type="ECO:0000256" key="3">
    <source>
        <dbReference type="ARBA" id="ARBA00022989"/>
    </source>
</evidence>
<organism evidence="7 8">
    <name type="scientific">Hymenoscyphus albidus</name>
    <dbReference type="NCBI Taxonomy" id="595503"/>
    <lineage>
        <taxon>Eukaryota</taxon>
        <taxon>Fungi</taxon>
        <taxon>Dikarya</taxon>
        <taxon>Ascomycota</taxon>
        <taxon>Pezizomycotina</taxon>
        <taxon>Leotiomycetes</taxon>
        <taxon>Helotiales</taxon>
        <taxon>Helotiaceae</taxon>
        <taxon>Hymenoscyphus</taxon>
    </lineage>
</organism>
<dbReference type="GO" id="GO:0005886">
    <property type="term" value="C:plasma membrane"/>
    <property type="evidence" value="ECO:0007669"/>
    <property type="project" value="TreeGrafter"/>
</dbReference>
<dbReference type="Gene3D" id="1.20.1250.20">
    <property type="entry name" value="MFS general substrate transporter like domains"/>
    <property type="match status" value="1"/>
</dbReference>
<dbReference type="InterPro" id="IPR036259">
    <property type="entry name" value="MFS_trans_sf"/>
</dbReference>
<dbReference type="GO" id="GO:0022857">
    <property type="term" value="F:transmembrane transporter activity"/>
    <property type="evidence" value="ECO:0007669"/>
    <property type="project" value="InterPro"/>
</dbReference>
<keyword evidence="4 5" id="KW-0472">Membrane</keyword>
<feature type="transmembrane region" description="Helical" evidence="5">
    <location>
        <begin position="378"/>
        <end position="398"/>
    </location>
</feature>
<evidence type="ECO:0000259" key="6">
    <source>
        <dbReference type="PROSITE" id="PS50850"/>
    </source>
</evidence>
<accession>A0A9N9M2J0</accession>
<evidence type="ECO:0000256" key="2">
    <source>
        <dbReference type="ARBA" id="ARBA00022692"/>
    </source>
</evidence>
<keyword evidence="8" id="KW-1185">Reference proteome</keyword>
<dbReference type="InterPro" id="IPR020846">
    <property type="entry name" value="MFS_dom"/>
</dbReference>
<feature type="transmembrane region" description="Helical" evidence="5">
    <location>
        <begin position="104"/>
        <end position="127"/>
    </location>
</feature>
<sequence>MGLWILEPQTTETVPGTTRYFDDPERPQQVDANNTQGLKCDTSGPVAILLVPQPSDDPNDPLNWPLWQRDLILALLSLVAIFATSLGSILAANTLTLSLYFKMTFTKVAILTGWYLFGTGVGAIVFVPSARIWGKRHQFVLGPVLIFISCIWAGVVKHNYDSLAAARFFQGVGTAPFETLVNAAVGDLYFVHQRGKRMAMTNLAVFGGAFFTPIVVGKITHVKSLQWPWTFYFVAIFIGICAPLIYFFVPETAYNRAAHLNTDLAMNIELRSKDSEDGTKNSKYSELPEETGTANYTASGAETPRKSRVERLRLVNGRISQESFWKLLLRPFPIFFQPAVLWACVIQGSMIGWTVFMGIILGAIFLGPPLFWNEEQTGYAYTGAFLGAIIGFLIAGVLSDWSAKYLTKKNNGIYEPEFRLVLVIPSMICGCIGIYLFGITASELINYSFYLPILGFGLQVAGMVIGAVAASLYLVDAHRDIIVESLTTTIIFKNLFSFGLTFSAYDWLVEAGTYKTFMWISSIQVIVCLTTIPLYFYGKRNREYFHRHDIMEICRLTDQQMVR</sequence>
<evidence type="ECO:0000313" key="7">
    <source>
        <dbReference type="EMBL" id="CAG8982912.1"/>
    </source>
</evidence>
<comment type="caution">
    <text evidence="7">The sequence shown here is derived from an EMBL/GenBank/DDBJ whole genome shotgun (WGS) entry which is preliminary data.</text>
</comment>
<evidence type="ECO:0000256" key="4">
    <source>
        <dbReference type="ARBA" id="ARBA00023136"/>
    </source>
</evidence>
<dbReference type="SUPFAM" id="SSF103473">
    <property type="entry name" value="MFS general substrate transporter"/>
    <property type="match status" value="1"/>
</dbReference>
<evidence type="ECO:0000313" key="8">
    <source>
        <dbReference type="Proteomes" id="UP000701801"/>
    </source>
</evidence>